<name>S9TI57_9TRYP</name>
<evidence type="ECO:0000259" key="1">
    <source>
        <dbReference type="Pfam" id="PF03724"/>
    </source>
</evidence>
<accession>S9TI57</accession>
<dbReference type="EMBL" id="ATMH01010319">
    <property type="protein sequence ID" value="EPY17757.1"/>
    <property type="molecule type" value="Genomic_DNA"/>
</dbReference>
<reference evidence="2 3" key="1">
    <citation type="journal article" date="2013" name="PLoS ONE">
        <title>Predicting the Proteins of Angomonas deanei, Strigomonas culicis and Their Respective Endosymbionts Reveals New Aspects of the Trypanosomatidae Family.</title>
        <authorList>
            <person name="Motta M.C."/>
            <person name="Martins A.C."/>
            <person name="de Souza S.S."/>
            <person name="Catta-Preta C.M."/>
            <person name="Silva R."/>
            <person name="Klein C.C."/>
            <person name="de Almeida L.G."/>
            <person name="de Lima Cunha O."/>
            <person name="Ciapina L.P."/>
            <person name="Brocchi M."/>
            <person name="Colabardini A.C."/>
            <person name="de Araujo Lima B."/>
            <person name="Machado C.R."/>
            <person name="de Almeida Soares C.M."/>
            <person name="Probst C.M."/>
            <person name="de Menezes C.B."/>
            <person name="Thompson C.E."/>
            <person name="Bartholomeu D.C."/>
            <person name="Gradia D.F."/>
            <person name="Pavoni D.P."/>
            <person name="Grisard E.C."/>
            <person name="Fantinatti-Garboggini F."/>
            <person name="Marchini F.K."/>
            <person name="Rodrigues-Luiz G.F."/>
            <person name="Wagner G."/>
            <person name="Goldman G.H."/>
            <person name="Fietto J.L."/>
            <person name="Elias M.C."/>
            <person name="Goldman M.H."/>
            <person name="Sagot M.F."/>
            <person name="Pereira M."/>
            <person name="Stoco P.H."/>
            <person name="de Mendonca-Neto R.P."/>
            <person name="Teixeira S.M."/>
            <person name="Maciel T.E."/>
            <person name="de Oliveira Mendes T.A."/>
            <person name="Urmenyi T.P."/>
            <person name="de Souza W."/>
            <person name="Schenkman S."/>
            <person name="de Vasconcelos A.T."/>
        </authorList>
    </citation>
    <scope>NUCLEOTIDE SEQUENCE [LARGE SCALE GENOMIC DNA]</scope>
</reference>
<dbReference type="Pfam" id="PF03724">
    <property type="entry name" value="META"/>
    <property type="match status" value="1"/>
</dbReference>
<dbReference type="AlphaFoldDB" id="S9TI57"/>
<keyword evidence="3" id="KW-1185">Reference proteome</keyword>
<comment type="caution">
    <text evidence="2">The sequence shown here is derived from an EMBL/GenBank/DDBJ whole genome shotgun (WGS) entry which is preliminary data.</text>
</comment>
<proteinExistence type="predicted"/>
<dbReference type="InterPro" id="IPR005184">
    <property type="entry name" value="DUF306_Meta_HslJ"/>
</dbReference>
<sequence>MALTKDIEGTYAVESFGSGGDYSHVKLHFRNVEGETVNFNTRVANQIQGTLNLKEGKLEGLLISTMMMGPEHLMALEAFLTGGSTEGLSFSTTATGLSLEYKGSTLVLKKE</sequence>
<organism evidence="2 3">
    <name type="scientific">Strigomonas culicis</name>
    <dbReference type="NCBI Taxonomy" id="28005"/>
    <lineage>
        <taxon>Eukaryota</taxon>
        <taxon>Discoba</taxon>
        <taxon>Euglenozoa</taxon>
        <taxon>Kinetoplastea</taxon>
        <taxon>Metakinetoplastina</taxon>
        <taxon>Trypanosomatida</taxon>
        <taxon>Trypanosomatidae</taxon>
        <taxon>Strigomonadinae</taxon>
        <taxon>Strigomonas</taxon>
    </lineage>
</organism>
<gene>
    <name evidence="2" type="ORF">STCU_10416</name>
</gene>
<dbReference type="InterPro" id="IPR038670">
    <property type="entry name" value="HslJ-like_sf"/>
</dbReference>
<evidence type="ECO:0000313" key="2">
    <source>
        <dbReference type="EMBL" id="EPY17757.1"/>
    </source>
</evidence>
<evidence type="ECO:0000313" key="3">
    <source>
        <dbReference type="Proteomes" id="UP000015354"/>
    </source>
</evidence>
<protein>
    <recommendedName>
        <fullName evidence="1">DUF306 domain-containing protein</fullName>
    </recommendedName>
</protein>
<dbReference type="Proteomes" id="UP000015354">
    <property type="component" value="Unassembled WGS sequence"/>
</dbReference>
<dbReference type="Gene3D" id="2.40.128.270">
    <property type="match status" value="1"/>
</dbReference>
<feature type="domain" description="DUF306" evidence="1">
    <location>
        <begin position="36"/>
        <end position="104"/>
    </location>
</feature>